<dbReference type="InterPro" id="IPR036852">
    <property type="entry name" value="Peptidase_S8/S53_dom_sf"/>
</dbReference>
<keyword evidence="2 5" id="KW-0645">Protease</keyword>
<evidence type="ECO:0000256" key="1">
    <source>
        <dbReference type="ARBA" id="ARBA00011073"/>
    </source>
</evidence>
<dbReference type="PROSITE" id="PS00138">
    <property type="entry name" value="SUBTILASE_SER"/>
    <property type="match status" value="1"/>
</dbReference>
<dbReference type="PANTHER" id="PTHR43806:SF11">
    <property type="entry name" value="CEREVISIN-RELATED"/>
    <property type="match status" value="1"/>
</dbReference>
<dbReference type="PROSITE" id="PS51257">
    <property type="entry name" value="PROKAR_LIPOPROTEIN"/>
    <property type="match status" value="1"/>
</dbReference>
<evidence type="ECO:0000313" key="7">
    <source>
        <dbReference type="EMBL" id="BCX47468.1"/>
    </source>
</evidence>
<accession>A0ABM7RKF1</accession>
<feature type="domain" description="Peptidase S8/S53" evidence="6">
    <location>
        <begin position="430"/>
        <end position="553"/>
    </location>
</feature>
<evidence type="ECO:0000313" key="8">
    <source>
        <dbReference type="Proteomes" id="UP001374893"/>
    </source>
</evidence>
<keyword evidence="8" id="KW-1185">Reference proteome</keyword>
<reference evidence="7 8" key="1">
    <citation type="submission" date="2021-06" db="EMBL/GenBank/DDBJ databases">
        <title>Complete genome of Haloferula helveola possessing various polysaccharide degrading enzymes.</title>
        <authorList>
            <person name="Takami H."/>
            <person name="Huang C."/>
            <person name="Hamasaki K."/>
        </authorList>
    </citation>
    <scope>NUCLEOTIDE SEQUENCE [LARGE SCALE GENOMIC DNA]</scope>
    <source>
        <strain evidence="7 8">CN-1</strain>
    </source>
</reference>
<keyword evidence="3 5" id="KW-0378">Hydrolase</keyword>
<evidence type="ECO:0000256" key="3">
    <source>
        <dbReference type="ARBA" id="ARBA00022801"/>
    </source>
</evidence>
<dbReference type="RefSeq" id="WP_338689695.1">
    <property type="nucleotide sequence ID" value="NZ_AP024702.1"/>
</dbReference>
<feature type="active site" description="Charge relay system" evidence="5">
    <location>
        <position position="502"/>
    </location>
</feature>
<dbReference type="InterPro" id="IPR015500">
    <property type="entry name" value="Peptidase_S8_subtilisin-rel"/>
</dbReference>
<feature type="domain" description="Peptidase S8/S53" evidence="6">
    <location>
        <begin position="179"/>
        <end position="346"/>
    </location>
</feature>
<dbReference type="SUPFAM" id="SSF52743">
    <property type="entry name" value="Subtilisin-like"/>
    <property type="match status" value="1"/>
</dbReference>
<dbReference type="InterPro" id="IPR023828">
    <property type="entry name" value="Peptidase_S8_Ser-AS"/>
</dbReference>
<evidence type="ECO:0000256" key="2">
    <source>
        <dbReference type="ARBA" id="ARBA00022670"/>
    </source>
</evidence>
<evidence type="ECO:0000259" key="6">
    <source>
        <dbReference type="Pfam" id="PF00082"/>
    </source>
</evidence>
<dbReference type="Proteomes" id="UP001374893">
    <property type="component" value="Chromosome"/>
</dbReference>
<keyword evidence="4 5" id="KW-0720">Serine protease</keyword>
<sequence length="630" mass="67465">MQSRFAFNCLPVTIGTIIATACLGGAQQRPDQRAEPRPDERGPVWRRVLEEKTPPGTRMSSALHQIGRFQKGADREQVQKMIRRKGLAHRADGKIQVEIVMNGDPKPEIDPDLLRDLGLEINLVRGNRADGWLKAADLIPFSAKLGNDYQVSGVTKETTNDEGPALVKSLGYQVGGGDGTGIKVAIIDSGFTGLAAVSNSGTAPGAYTAIDFTGNGLEANDNIHGTACVEAVYDHAPGATYFIYRTSGGTQFAAAVDDAIANDVDVITCSLGPHNTGWDDNSGVYCEAVVAALDEGMLFFTTAGNEALKHWQGDFSDPDADDWHHWSGADEKNFITVAANNADGDNDNSKVAVSLQWDGSPDNDDYDLYLFDSNDQLLDSSIAASGFEYLSWTNESEDPVDVYIAIHHYDGNTPEFEIFVEKQPLTYAVAASSIECPTNVTHANAISVGAVHRNDYNEPPGADVLTSYSSHGPTNSGNQAPDICAPTSTTTLITEGGFSGTSCSAPNAAGATVAFWSEHPHLSATGVRQILFRLASMNKDWGNPGVDYQYGYGGLVLDDFLPESHYVYRSANNLAGTADRAYYDLEQADAAVPAGANVKILGQTYPVPQAGVRLSHPATYRSLRLDAVVE</sequence>
<protein>
    <submittedName>
        <fullName evidence="7">Peptidase S8 and S53 subtilisin/kexin/sedolisin</fullName>
    </submittedName>
</protein>
<dbReference type="InterPro" id="IPR000209">
    <property type="entry name" value="Peptidase_S8/S53_dom"/>
</dbReference>
<feature type="active site" description="Charge relay system" evidence="5">
    <location>
        <position position="224"/>
    </location>
</feature>
<gene>
    <name evidence="7" type="ORF">HAHE_13760</name>
</gene>
<dbReference type="Gene3D" id="3.40.50.200">
    <property type="entry name" value="Peptidase S8/S53 domain"/>
    <property type="match status" value="2"/>
</dbReference>
<evidence type="ECO:0000256" key="4">
    <source>
        <dbReference type="ARBA" id="ARBA00022825"/>
    </source>
</evidence>
<dbReference type="PRINTS" id="PR00723">
    <property type="entry name" value="SUBTILISIN"/>
</dbReference>
<dbReference type="Pfam" id="PF00082">
    <property type="entry name" value="Peptidase_S8"/>
    <property type="match status" value="2"/>
</dbReference>
<name>A0ABM7RKF1_9BACT</name>
<dbReference type="PROSITE" id="PS51892">
    <property type="entry name" value="SUBTILASE"/>
    <property type="match status" value="1"/>
</dbReference>
<feature type="active site" description="Charge relay system" evidence="5">
    <location>
        <position position="188"/>
    </location>
</feature>
<dbReference type="EMBL" id="AP024702">
    <property type="protein sequence ID" value="BCX47468.1"/>
    <property type="molecule type" value="Genomic_DNA"/>
</dbReference>
<dbReference type="PANTHER" id="PTHR43806">
    <property type="entry name" value="PEPTIDASE S8"/>
    <property type="match status" value="1"/>
</dbReference>
<comment type="similarity">
    <text evidence="1 5">Belongs to the peptidase S8 family.</text>
</comment>
<dbReference type="InterPro" id="IPR050131">
    <property type="entry name" value="Peptidase_S8_subtilisin-like"/>
</dbReference>
<organism evidence="7 8">
    <name type="scientific">Haloferula helveola</name>
    <dbReference type="NCBI Taxonomy" id="490095"/>
    <lineage>
        <taxon>Bacteria</taxon>
        <taxon>Pseudomonadati</taxon>
        <taxon>Verrucomicrobiota</taxon>
        <taxon>Verrucomicrobiia</taxon>
        <taxon>Verrucomicrobiales</taxon>
        <taxon>Verrucomicrobiaceae</taxon>
        <taxon>Haloferula</taxon>
    </lineage>
</organism>
<evidence type="ECO:0000256" key="5">
    <source>
        <dbReference type="PROSITE-ProRule" id="PRU01240"/>
    </source>
</evidence>
<proteinExistence type="inferred from homology"/>